<organism evidence="18 19">
    <name type="scientific">Actinomadura verrucosospora</name>
    <dbReference type="NCBI Taxonomy" id="46165"/>
    <lineage>
        <taxon>Bacteria</taxon>
        <taxon>Bacillati</taxon>
        <taxon>Actinomycetota</taxon>
        <taxon>Actinomycetes</taxon>
        <taxon>Streptosporangiales</taxon>
        <taxon>Thermomonosporaceae</taxon>
        <taxon>Actinomadura</taxon>
    </lineage>
</organism>
<dbReference type="InterPro" id="IPR003018">
    <property type="entry name" value="GAF"/>
</dbReference>
<comment type="function">
    <text evidence="13">Primarily acts as an independent SigF regulator that is sensitive to the osmosensory signal, mediating the cross talk of PknD with the SigF regulon. Possesses both phosphatase and kinase activities. The kinase domain functions as a classic anti-sigma factor-like kinase to phosphorylate the anti-anti-sigma factor domain at the canonical regulatory site, and the phosphatase domain antagonizes this activity.</text>
</comment>
<evidence type="ECO:0000256" key="9">
    <source>
        <dbReference type="ARBA" id="ARBA00022842"/>
    </source>
</evidence>
<dbReference type="Pfam" id="PF07228">
    <property type="entry name" value="SpoIIE"/>
    <property type="match status" value="1"/>
</dbReference>
<name>A0A7D3ZJK9_ACTVE</name>
<evidence type="ECO:0000256" key="10">
    <source>
        <dbReference type="ARBA" id="ARBA00022912"/>
    </source>
</evidence>
<dbReference type="Gene3D" id="3.60.40.10">
    <property type="entry name" value="PPM-type phosphatase domain"/>
    <property type="match status" value="1"/>
</dbReference>
<dbReference type="FunFam" id="3.60.40.10:FF:000005">
    <property type="entry name" value="Serine/threonine protein phosphatase"/>
    <property type="match status" value="1"/>
</dbReference>
<keyword evidence="4" id="KW-0479">Metal-binding</keyword>
<evidence type="ECO:0000256" key="6">
    <source>
        <dbReference type="ARBA" id="ARBA00022777"/>
    </source>
</evidence>
<evidence type="ECO:0000256" key="8">
    <source>
        <dbReference type="ARBA" id="ARBA00022840"/>
    </source>
</evidence>
<keyword evidence="7" id="KW-0378">Hydrolase</keyword>
<dbReference type="SMART" id="SM00331">
    <property type="entry name" value="PP2C_SIG"/>
    <property type="match status" value="1"/>
</dbReference>
<dbReference type="SUPFAM" id="SSF55874">
    <property type="entry name" value="ATPase domain of HSP90 chaperone/DNA topoisomerase II/histidine kinase"/>
    <property type="match status" value="1"/>
</dbReference>
<evidence type="ECO:0000256" key="2">
    <source>
        <dbReference type="ARBA" id="ARBA00022553"/>
    </source>
</evidence>
<evidence type="ECO:0000256" key="15">
    <source>
        <dbReference type="ARBA" id="ARBA00081350"/>
    </source>
</evidence>
<reference evidence="18 19" key="1">
    <citation type="submission" date="2020-05" db="EMBL/GenBank/DDBJ databases">
        <title>Actinomadura verrucosospora NRRL-B18236 (PFL_A860) Genome sequencing and assembly.</title>
        <authorList>
            <person name="Samborskyy M."/>
        </authorList>
    </citation>
    <scope>NUCLEOTIDE SEQUENCE [LARGE SCALE GENOMIC DNA]</scope>
    <source>
        <strain evidence="18 19">NRRL:B18236</strain>
    </source>
</reference>
<dbReference type="PROSITE" id="PS50112">
    <property type="entry name" value="PAS"/>
    <property type="match status" value="1"/>
</dbReference>
<evidence type="ECO:0000313" key="19">
    <source>
        <dbReference type="Proteomes" id="UP000501240"/>
    </source>
</evidence>
<evidence type="ECO:0000256" key="16">
    <source>
        <dbReference type="SAM" id="MobiDB-lite"/>
    </source>
</evidence>
<keyword evidence="19" id="KW-1185">Reference proteome</keyword>
<proteinExistence type="predicted"/>
<keyword evidence="9" id="KW-0460">Magnesium</keyword>
<dbReference type="Gene3D" id="3.30.450.40">
    <property type="match status" value="1"/>
</dbReference>
<dbReference type="SUPFAM" id="SSF55785">
    <property type="entry name" value="PYP-like sensor domain (PAS domain)"/>
    <property type="match status" value="1"/>
</dbReference>
<evidence type="ECO:0000256" key="14">
    <source>
        <dbReference type="ARBA" id="ARBA00075117"/>
    </source>
</evidence>
<comment type="catalytic activity">
    <reaction evidence="12">
        <text>O-phospho-L-seryl-[protein] + H2O = L-seryl-[protein] + phosphate</text>
        <dbReference type="Rhea" id="RHEA:20629"/>
        <dbReference type="Rhea" id="RHEA-COMP:9863"/>
        <dbReference type="Rhea" id="RHEA-COMP:11604"/>
        <dbReference type="ChEBI" id="CHEBI:15377"/>
        <dbReference type="ChEBI" id="CHEBI:29999"/>
        <dbReference type="ChEBI" id="CHEBI:43474"/>
        <dbReference type="ChEBI" id="CHEBI:83421"/>
        <dbReference type="EC" id="3.1.3.16"/>
    </reaction>
</comment>
<feature type="compositionally biased region" description="Basic and acidic residues" evidence="16">
    <location>
        <begin position="441"/>
        <end position="451"/>
    </location>
</feature>
<dbReference type="GO" id="GO:0016301">
    <property type="term" value="F:kinase activity"/>
    <property type="evidence" value="ECO:0007669"/>
    <property type="project" value="UniProtKB-KW"/>
</dbReference>
<dbReference type="Pfam" id="PF13581">
    <property type="entry name" value="HATPase_c_2"/>
    <property type="match status" value="1"/>
</dbReference>
<keyword evidence="8" id="KW-0067">ATP-binding</keyword>
<evidence type="ECO:0000256" key="4">
    <source>
        <dbReference type="ARBA" id="ARBA00022723"/>
    </source>
</evidence>
<evidence type="ECO:0000256" key="11">
    <source>
        <dbReference type="ARBA" id="ARBA00023211"/>
    </source>
</evidence>
<feature type="compositionally biased region" description="Pro residues" evidence="16">
    <location>
        <begin position="426"/>
        <end position="438"/>
    </location>
</feature>
<keyword evidence="2" id="KW-0597">Phosphoprotein</keyword>
<keyword evidence="11" id="KW-0464">Manganese</keyword>
<dbReference type="SMART" id="SM00065">
    <property type="entry name" value="GAF"/>
    <property type="match status" value="1"/>
</dbReference>
<protein>
    <recommendedName>
        <fullName evidence="1">protein-serine/threonine phosphatase</fullName>
        <ecNumber evidence="1">3.1.3.16</ecNumber>
    </recommendedName>
    <alternativeName>
        <fullName evidence="15">Protein-serine/threonine phosphatase</fullName>
    </alternativeName>
    <alternativeName>
        <fullName evidence="14">Serine/threonine-protein kinase</fullName>
    </alternativeName>
</protein>
<evidence type="ECO:0000256" key="12">
    <source>
        <dbReference type="ARBA" id="ARBA00047761"/>
    </source>
</evidence>
<dbReference type="InterPro" id="IPR013767">
    <property type="entry name" value="PAS_fold"/>
</dbReference>
<keyword evidence="6" id="KW-0418">Kinase</keyword>
<gene>
    <name evidence="18" type="ORF">ACTIVE_1579</name>
</gene>
<dbReference type="Pfam" id="PF01590">
    <property type="entry name" value="GAF"/>
    <property type="match status" value="1"/>
</dbReference>
<dbReference type="Pfam" id="PF00989">
    <property type="entry name" value="PAS"/>
    <property type="match status" value="1"/>
</dbReference>
<keyword evidence="3" id="KW-0808">Transferase</keyword>
<dbReference type="PANTHER" id="PTHR43156">
    <property type="entry name" value="STAGE II SPORULATION PROTEIN E-RELATED"/>
    <property type="match status" value="1"/>
</dbReference>
<dbReference type="Gene3D" id="3.30.450.20">
    <property type="entry name" value="PAS domain"/>
    <property type="match status" value="1"/>
</dbReference>
<evidence type="ECO:0000256" key="3">
    <source>
        <dbReference type="ARBA" id="ARBA00022679"/>
    </source>
</evidence>
<evidence type="ECO:0000256" key="1">
    <source>
        <dbReference type="ARBA" id="ARBA00013081"/>
    </source>
</evidence>
<keyword evidence="5" id="KW-0547">Nucleotide-binding</keyword>
<dbReference type="InterPro" id="IPR036457">
    <property type="entry name" value="PPM-type-like_dom_sf"/>
</dbReference>
<dbReference type="EMBL" id="CP053892">
    <property type="protein sequence ID" value="QKG19943.1"/>
    <property type="molecule type" value="Genomic_DNA"/>
</dbReference>
<dbReference type="PANTHER" id="PTHR43156:SF2">
    <property type="entry name" value="STAGE II SPORULATION PROTEIN E"/>
    <property type="match status" value="1"/>
</dbReference>
<dbReference type="EC" id="3.1.3.16" evidence="1"/>
<evidence type="ECO:0000256" key="5">
    <source>
        <dbReference type="ARBA" id="ARBA00022741"/>
    </source>
</evidence>
<dbReference type="NCBIfam" id="TIGR00229">
    <property type="entry name" value="sensory_box"/>
    <property type="match status" value="1"/>
</dbReference>
<dbReference type="InterPro" id="IPR003594">
    <property type="entry name" value="HATPase_dom"/>
</dbReference>
<accession>A0A7D3ZJK9</accession>
<sequence length="867" mass="93282">MPMSAAHARAFVRDQLAGSVAPDTLCTVELLVSELVTNAVLHTRTEIGVSVRLVDGTVHARVVDHEPRRGLVPRRRHPYTDTGRGLYLVERLASRYGADAGETTKAVWFELGPPVAPSAASAGWGPAVPCFGARRSVTLADLPWALCMAEQQHRHALLRELVLASATGEPLDIRPDDLEAAHDVSNVISACVAAAQEDQPADADVRTLTLSVPAHLTPALLALRRVLDRAEEATRFEALLTRPALPQLSALRRWMLDEIIGQFGGGAPTAWTVVPREPTASSLELRPWNREQIRASRFPTIAIDDRNQIIAANEAAADLVGWDDGDLVGRRLPVLIPEHLRERHLAAFTSLLLTGRPRILGRPVPVPALHRDGRLIPIRLLIQAQEMSDGRTVFVAQLLPRTAAPEPPSGDWPGELKESRAAALTEPPPPAESPPRPYEPGTREPGRDRSMSELARLSLLAESRRAGSEAEDLPQALREFGLLLTRRLADWCAVDLIDEHDEVERAIVVHHDPGASPAYEGALPPPSSPTRGPLARVLRGAGPLLLTGTPPMGQGESPLDARYAELSEQLGVGSAVVASLQAHREVLGALTVGRLGAQQPFMQDDVDLVGELARGLALQVANLRRFTRVRTIAQSLQHSLLPALPEIENLGLAARYVPSAITAQVGGDWYDGFALPDGGTAVVIGDVTGSDIDATATMSRLSSMLRGISVVCQEPPEEVLRHLDMANRTLPQEATGTCVYAVVKESGAGLCELSFSSAGHLPPLLTTQDGEARYLEDGGGLMLGTGFDLPRPGSRTLLPAHSTVLLYTDGLIERRGEPLDRGLERLREHAAALAHAPLEVFCDELLIRLGSDSTDDTAFIALRPTPP</sequence>
<dbReference type="InterPro" id="IPR001932">
    <property type="entry name" value="PPM-type_phosphatase-like_dom"/>
</dbReference>
<dbReference type="GO" id="GO:0006355">
    <property type="term" value="P:regulation of DNA-templated transcription"/>
    <property type="evidence" value="ECO:0007669"/>
    <property type="project" value="InterPro"/>
</dbReference>
<dbReference type="Gene3D" id="3.30.565.10">
    <property type="entry name" value="Histidine kinase-like ATPase, C-terminal domain"/>
    <property type="match status" value="1"/>
</dbReference>
<dbReference type="InterPro" id="IPR000014">
    <property type="entry name" value="PAS"/>
</dbReference>
<dbReference type="InterPro" id="IPR036890">
    <property type="entry name" value="HATPase_C_sf"/>
</dbReference>
<dbReference type="GO" id="GO:0046872">
    <property type="term" value="F:metal ion binding"/>
    <property type="evidence" value="ECO:0007669"/>
    <property type="project" value="UniProtKB-KW"/>
</dbReference>
<feature type="domain" description="PAS" evidence="17">
    <location>
        <begin position="299"/>
        <end position="338"/>
    </location>
</feature>
<dbReference type="InterPro" id="IPR029016">
    <property type="entry name" value="GAF-like_dom_sf"/>
</dbReference>
<dbReference type="InterPro" id="IPR035965">
    <property type="entry name" value="PAS-like_dom_sf"/>
</dbReference>
<dbReference type="InterPro" id="IPR052016">
    <property type="entry name" value="Bact_Sigma-Reg"/>
</dbReference>
<dbReference type="GO" id="GO:0004722">
    <property type="term" value="F:protein serine/threonine phosphatase activity"/>
    <property type="evidence" value="ECO:0007669"/>
    <property type="project" value="UniProtKB-EC"/>
</dbReference>
<dbReference type="SMART" id="SM00091">
    <property type="entry name" value="PAS"/>
    <property type="match status" value="1"/>
</dbReference>
<evidence type="ECO:0000256" key="7">
    <source>
        <dbReference type="ARBA" id="ARBA00022801"/>
    </source>
</evidence>
<dbReference type="GO" id="GO:0005524">
    <property type="term" value="F:ATP binding"/>
    <property type="evidence" value="ECO:0007669"/>
    <property type="project" value="UniProtKB-KW"/>
</dbReference>
<dbReference type="CDD" id="cd16936">
    <property type="entry name" value="HATPase_RsbW-like"/>
    <property type="match status" value="1"/>
</dbReference>
<dbReference type="Proteomes" id="UP000501240">
    <property type="component" value="Chromosome"/>
</dbReference>
<evidence type="ECO:0000256" key="13">
    <source>
        <dbReference type="ARBA" id="ARBA00056274"/>
    </source>
</evidence>
<dbReference type="CDD" id="cd00130">
    <property type="entry name" value="PAS"/>
    <property type="match status" value="1"/>
</dbReference>
<dbReference type="SUPFAM" id="SSF55781">
    <property type="entry name" value="GAF domain-like"/>
    <property type="match status" value="1"/>
</dbReference>
<evidence type="ECO:0000313" key="18">
    <source>
        <dbReference type="EMBL" id="QKG19943.1"/>
    </source>
</evidence>
<feature type="region of interest" description="Disordered" evidence="16">
    <location>
        <begin position="420"/>
        <end position="451"/>
    </location>
</feature>
<dbReference type="AlphaFoldDB" id="A0A7D3ZJK9"/>
<evidence type="ECO:0000259" key="17">
    <source>
        <dbReference type="PROSITE" id="PS50112"/>
    </source>
</evidence>
<keyword evidence="10" id="KW-0904">Protein phosphatase</keyword>